<dbReference type="RefSeq" id="WP_400260268.1">
    <property type="nucleotide sequence ID" value="NZ_LXHE01000014.1"/>
</dbReference>
<dbReference type="PANTHER" id="PTHR30002">
    <property type="entry name" value="EPOXYQUEUOSINE REDUCTASE"/>
    <property type="match status" value="1"/>
</dbReference>
<keyword evidence="2" id="KW-0479">Metal-binding</keyword>
<dbReference type="EMBL" id="LXHC01000004">
    <property type="protein sequence ID" value="OAU98080.1"/>
    <property type="molecule type" value="Genomic_DNA"/>
</dbReference>
<dbReference type="GO" id="GO:0046872">
    <property type="term" value="F:metal ion binding"/>
    <property type="evidence" value="ECO:0007669"/>
    <property type="project" value="UniProtKB-KW"/>
</dbReference>
<comment type="caution">
    <text evidence="6">The sequence shown here is derived from an EMBL/GenBank/DDBJ whole genome shotgun (WGS) entry which is preliminary data.</text>
</comment>
<protein>
    <submittedName>
        <fullName evidence="6">Epoxyqueuosine oQ reductase QueG</fullName>
    </submittedName>
</protein>
<sequence length="76" mass="8494">MGELFISLDLVGDDETHAVKAHCGSCQACMDICPTRAIIAPYTLDAAACISYLTIEHKGSIDIKYRKSHRQSYFWL</sequence>
<gene>
    <name evidence="7" type="ORF">AO382_1443</name>
    <name evidence="6" type="ORF">AO384_0327</name>
</gene>
<accession>A0A198UY77</accession>
<keyword evidence="3" id="KW-0408">Iron</keyword>
<evidence type="ECO:0000256" key="2">
    <source>
        <dbReference type="ARBA" id="ARBA00022723"/>
    </source>
</evidence>
<name>A0A198UY77_MORCA</name>
<dbReference type="EMBL" id="LXHE01000014">
    <property type="protein sequence ID" value="OAV00293.1"/>
    <property type="molecule type" value="Genomic_DNA"/>
</dbReference>
<dbReference type="PATRIC" id="fig|480.236.peg.2143"/>
<feature type="domain" description="4Fe-4S ferredoxin-type" evidence="5">
    <location>
        <begin position="14"/>
        <end position="43"/>
    </location>
</feature>
<evidence type="ECO:0000313" key="7">
    <source>
        <dbReference type="EMBL" id="OAV00293.1"/>
    </source>
</evidence>
<keyword evidence="8" id="KW-1185">Reference proteome</keyword>
<evidence type="ECO:0000313" key="9">
    <source>
        <dbReference type="Proteomes" id="UP000078446"/>
    </source>
</evidence>
<dbReference type="InterPro" id="IPR004453">
    <property type="entry name" value="QueG"/>
</dbReference>
<dbReference type="Pfam" id="PF13484">
    <property type="entry name" value="Fer4_16"/>
    <property type="match status" value="1"/>
</dbReference>
<evidence type="ECO:0000256" key="4">
    <source>
        <dbReference type="ARBA" id="ARBA00023014"/>
    </source>
</evidence>
<reference evidence="8 9" key="1">
    <citation type="journal article" date="2016" name="Genome Biol. Evol.">
        <title>Comparative Genomic Analyses of the Moraxella catarrhalis Serosensitive and Seroresistant Lineages Demonstrate Their Independent Evolution.</title>
        <authorList>
            <person name="Earl J.P."/>
            <person name="de Vries S.P."/>
            <person name="Ahmed A."/>
            <person name="Powell E."/>
            <person name="Schultz M.P."/>
            <person name="Hermans P.W."/>
            <person name="Hill D.J."/>
            <person name="Zhou Z."/>
            <person name="Constantinidou C.I."/>
            <person name="Hu F.Z."/>
            <person name="Bootsma H.J."/>
            <person name="Ehrlich G.D."/>
        </authorList>
    </citation>
    <scope>NUCLEOTIDE SEQUENCE [LARGE SCALE GENOMIC DNA]</scope>
    <source>
        <strain evidence="6 8">Z7542</strain>
        <strain evidence="7 9">Z7574</strain>
    </source>
</reference>
<dbReference type="PANTHER" id="PTHR30002:SF4">
    <property type="entry name" value="EPOXYQUEUOSINE REDUCTASE"/>
    <property type="match status" value="1"/>
</dbReference>
<keyword evidence="1" id="KW-0004">4Fe-4S</keyword>
<proteinExistence type="predicted"/>
<organism evidence="6 8">
    <name type="scientific">Moraxella catarrhalis</name>
    <name type="common">Branhamella catarrhalis</name>
    <dbReference type="NCBI Taxonomy" id="480"/>
    <lineage>
        <taxon>Bacteria</taxon>
        <taxon>Pseudomonadati</taxon>
        <taxon>Pseudomonadota</taxon>
        <taxon>Gammaproteobacteria</taxon>
        <taxon>Moraxellales</taxon>
        <taxon>Moraxellaceae</taxon>
        <taxon>Moraxella</taxon>
    </lineage>
</organism>
<dbReference type="AlphaFoldDB" id="A0A198UY77"/>
<evidence type="ECO:0000313" key="6">
    <source>
        <dbReference type="EMBL" id="OAU98080.1"/>
    </source>
</evidence>
<evidence type="ECO:0000313" key="8">
    <source>
        <dbReference type="Proteomes" id="UP000078228"/>
    </source>
</evidence>
<dbReference type="Proteomes" id="UP000078446">
    <property type="component" value="Unassembled WGS sequence"/>
</dbReference>
<dbReference type="GO" id="GO:0008616">
    <property type="term" value="P:tRNA queuosine(34) biosynthetic process"/>
    <property type="evidence" value="ECO:0007669"/>
    <property type="project" value="InterPro"/>
</dbReference>
<evidence type="ECO:0000259" key="5">
    <source>
        <dbReference type="PROSITE" id="PS51379"/>
    </source>
</evidence>
<dbReference type="InterPro" id="IPR017896">
    <property type="entry name" value="4Fe4S_Fe-S-bd"/>
</dbReference>
<dbReference type="GO" id="GO:0051539">
    <property type="term" value="F:4 iron, 4 sulfur cluster binding"/>
    <property type="evidence" value="ECO:0007669"/>
    <property type="project" value="UniProtKB-KW"/>
</dbReference>
<dbReference type="PROSITE" id="PS51379">
    <property type="entry name" value="4FE4S_FER_2"/>
    <property type="match status" value="1"/>
</dbReference>
<dbReference type="PROSITE" id="PS00198">
    <property type="entry name" value="4FE4S_FER_1"/>
    <property type="match status" value="1"/>
</dbReference>
<dbReference type="InterPro" id="IPR017900">
    <property type="entry name" value="4Fe4S_Fe_S_CS"/>
</dbReference>
<dbReference type="GO" id="GO:0052693">
    <property type="term" value="F:epoxyqueuosine reductase activity"/>
    <property type="evidence" value="ECO:0007669"/>
    <property type="project" value="TreeGrafter"/>
</dbReference>
<evidence type="ECO:0000256" key="1">
    <source>
        <dbReference type="ARBA" id="ARBA00022485"/>
    </source>
</evidence>
<dbReference type="SUPFAM" id="SSF46548">
    <property type="entry name" value="alpha-helical ferredoxin"/>
    <property type="match status" value="1"/>
</dbReference>
<keyword evidence="4" id="KW-0411">Iron-sulfur</keyword>
<dbReference type="Proteomes" id="UP000078228">
    <property type="component" value="Unassembled WGS sequence"/>
</dbReference>
<evidence type="ECO:0000256" key="3">
    <source>
        <dbReference type="ARBA" id="ARBA00023004"/>
    </source>
</evidence>